<dbReference type="Pfam" id="PF02948">
    <property type="entry name" value="Amelogenin"/>
    <property type="match status" value="1"/>
</dbReference>
<dbReference type="InterPro" id="IPR004116">
    <property type="entry name" value="Amelogenin"/>
</dbReference>
<keyword evidence="3" id="KW-0964">Secreted</keyword>
<feature type="compositionally biased region" description="Polar residues" evidence="6">
    <location>
        <begin position="33"/>
        <end position="50"/>
    </location>
</feature>
<evidence type="ECO:0000313" key="7">
    <source>
        <dbReference type="EMBL" id="ABN54722.1"/>
    </source>
</evidence>
<keyword evidence="4" id="KW-0272">Extracellular matrix</keyword>
<feature type="region of interest" description="Disordered" evidence="6">
    <location>
        <begin position="18"/>
        <end position="103"/>
    </location>
</feature>
<comment type="subcellular location">
    <subcellularLocation>
        <location evidence="1">Secreted</location>
        <location evidence="1">Extracellular space</location>
        <location evidence="1">Extracellular matrix</location>
    </subcellularLocation>
</comment>
<dbReference type="AlphaFoldDB" id="A3F554"/>
<evidence type="ECO:0000256" key="6">
    <source>
        <dbReference type="SAM" id="MobiDB-lite"/>
    </source>
</evidence>
<evidence type="ECO:0000256" key="3">
    <source>
        <dbReference type="ARBA" id="ARBA00022525"/>
    </source>
</evidence>
<name>A3F554_9SAUR</name>
<feature type="non-terminal residue" evidence="7">
    <location>
        <position position="103"/>
    </location>
</feature>
<organism evidence="7">
    <name type="scientific">Tarentola americana</name>
    <dbReference type="NCBI Taxonomy" id="130741"/>
    <lineage>
        <taxon>Eukaryota</taxon>
        <taxon>Metazoa</taxon>
        <taxon>Chordata</taxon>
        <taxon>Craniata</taxon>
        <taxon>Vertebrata</taxon>
        <taxon>Euteleostomi</taxon>
        <taxon>Lepidosauria</taxon>
        <taxon>Squamata</taxon>
        <taxon>Bifurcata</taxon>
        <taxon>Gekkota</taxon>
        <taxon>Phyllodactylidae</taxon>
        <taxon>Tarentola</taxon>
    </lineage>
</organism>
<evidence type="ECO:0000256" key="5">
    <source>
        <dbReference type="ARBA" id="ARBA00022591"/>
    </source>
</evidence>
<protein>
    <submittedName>
        <fullName evidence="7">Amelogenin</fullName>
    </submittedName>
</protein>
<proteinExistence type="inferred from homology"/>
<reference evidence="7" key="1">
    <citation type="submission" date="2006-12" db="EMBL/GenBank/DDBJ databases">
        <authorList>
            <person name="Hedges S.Blair."/>
        </authorList>
    </citation>
    <scope>NUCLEOTIDE SEQUENCE</scope>
    <source>
        <strain evidence="7">SBH190225</strain>
    </source>
</reference>
<comment type="similarity">
    <text evidence="2">Belongs to the amelogenin family.</text>
</comment>
<sequence length="103" mass="11267">YEPMGGWMHHHSGPTIPHHSSYPGFSHIHPPSHQMNPSQQHLTPHQNTPHQAAGHSPYGHMPVLGTIPQYQPGGPVPNSLPPHAGEHPGHHQQLGNPNHPMQP</sequence>
<feature type="compositionally biased region" description="Polar residues" evidence="6">
    <location>
        <begin position="93"/>
        <end position="103"/>
    </location>
</feature>
<accession>A3F554</accession>
<dbReference type="EMBL" id="EF202122">
    <property type="protein sequence ID" value="ABN54722.1"/>
    <property type="molecule type" value="Genomic_DNA"/>
</dbReference>
<keyword evidence="5" id="KW-0091">Biomineralization</keyword>
<dbReference type="GO" id="GO:0031214">
    <property type="term" value="P:biomineral tissue development"/>
    <property type="evidence" value="ECO:0007669"/>
    <property type="project" value="UniProtKB-KW"/>
</dbReference>
<evidence type="ECO:0000256" key="1">
    <source>
        <dbReference type="ARBA" id="ARBA00004498"/>
    </source>
</evidence>
<evidence type="ECO:0000256" key="2">
    <source>
        <dbReference type="ARBA" id="ARBA00010383"/>
    </source>
</evidence>
<feature type="non-terminal residue" evidence="7">
    <location>
        <position position="1"/>
    </location>
</feature>
<reference evidence="7" key="2">
    <citation type="journal article" date="2007" name="Mol. Phylogenet. Evol.">
        <title>Molecular phylogeny and biogeography of the Antillean geckos Phyllodactylus wirshingi, Tarentola americana, and Hemidactylus haitianus (Reptilia, Squamata).</title>
        <authorList>
            <person name="Weiss A.J."/>
            <person name="Hedges S.B."/>
        </authorList>
    </citation>
    <scope>NUCLEOTIDE SEQUENCE</scope>
    <source>
        <strain evidence="7">SBH190225</strain>
    </source>
</reference>
<evidence type="ECO:0000256" key="4">
    <source>
        <dbReference type="ARBA" id="ARBA00022530"/>
    </source>
</evidence>